<keyword evidence="4" id="KW-1185">Reference proteome</keyword>
<dbReference type="Pfam" id="PF17289">
    <property type="entry name" value="Terminase_6C"/>
    <property type="match status" value="1"/>
</dbReference>
<proteinExistence type="predicted"/>
<evidence type="ECO:0000313" key="3">
    <source>
        <dbReference type="EMBL" id="OMH39948.1"/>
    </source>
</evidence>
<dbReference type="InterPro" id="IPR027417">
    <property type="entry name" value="P-loop_NTPase"/>
</dbReference>
<sequence>MKIKSPYVPTPKQKLFHECPADEVLYGGAAGGGKSVALVMDAFFYAVKYKKASIVLFRRSYPELQETLIRYALEFYPVEVGRYVANEKVFQFLNGSKILFRYLERDNDVLRYQGAEFDYIGFDELTHFSQYRFEYMKSRLRSSKGYPTFIRATSNPDPRNPANNEWVKQYFVDFVSPTLEKPYKLKKDEVGRTRSYIPATVYDNPHLLKNDPGYIKRLESLPELERQALLYGNWDIKREGLVYDNFTQEHVKEFQIEPYWHIFAGLDFGATNPTACVFIATNGEIFYVFGEIYTPNITLDVLASEIKRRKPRVVYHDPSGKGFARELRLRGVNCQPGDNDVLSGIFHVRQLIENKKLHVSPKCENLLKEFNLYTWDEGKDKPIKAFDHALDALRYALVTWDKSRPSTPKVRPSGATRMTSRMLRRF</sequence>
<dbReference type="Pfam" id="PF03237">
    <property type="entry name" value="Terminase_6N"/>
    <property type="match status" value="1"/>
</dbReference>
<dbReference type="STRING" id="1914305.BLW93_07945"/>
<protein>
    <recommendedName>
        <fullName evidence="2">Terminase large subunit gp17-like C-terminal domain-containing protein</fullName>
    </recommendedName>
</protein>
<keyword evidence="1" id="KW-1188">Viral release from host cell</keyword>
<dbReference type="Proteomes" id="UP000187408">
    <property type="component" value="Unassembled WGS sequence"/>
</dbReference>
<evidence type="ECO:0000256" key="1">
    <source>
        <dbReference type="ARBA" id="ARBA00022612"/>
    </source>
</evidence>
<comment type="caution">
    <text evidence="3">The sequence shown here is derived from an EMBL/GenBank/DDBJ whole genome shotgun (WGS) entry which is preliminary data.</text>
</comment>
<dbReference type="InterPro" id="IPR052380">
    <property type="entry name" value="Viral_DNA_packaging_terminase"/>
</dbReference>
<dbReference type="PANTHER" id="PTHR39184:SF1">
    <property type="entry name" value="PBSX PHAGE TERMINASE LARGE SUBUNIT"/>
    <property type="match status" value="1"/>
</dbReference>
<evidence type="ECO:0000259" key="2">
    <source>
        <dbReference type="Pfam" id="PF17289"/>
    </source>
</evidence>
<dbReference type="RefSeq" id="WP_076713560.1">
    <property type="nucleotide sequence ID" value="NZ_MOEN01000037.1"/>
</dbReference>
<dbReference type="AlphaFoldDB" id="A0A1R1MJF6"/>
<dbReference type="Gene3D" id="3.40.50.300">
    <property type="entry name" value="P-loop containing nucleotide triphosphate hydrolases"/>
    <property type="match status" value="1"/>
</dbReference>
<dbReference type="PANTHER" id="PTHR39184">
    <property type="match status" value="1"/>
</dbReference>
<dbReference type="EMBL" id="MOEN01000037">
    <property type="protein sequence ID" value="OMH39948.1"/>
    <property type="molecule type" value="Genomic_DNA"/>
</dbReference>
<organism evidence="3 4">
    <name type="scientific">Desulfurobacterium indicum</name>
    <dbReference type="NCBI Taxonomy" id="1914305"/>
    <lineage>
        <taxon>Bacteria</taxon>
        <taxon>Pseudomonadati</taxon>
        <taxon>Aquificota</taxon>
        <taxon>Aquificia</taxon>
        <taxon>Desulfurobacteriales</taxon>
        <taxon>Desulfurobacteriaceae</taxon>
        <taxon>Desulfurobacterium</taxon>
    </lineage>
</organism>
<accession>A0A1R1MJF6</accession>
<reference evidence="3 4" key="1">
    <citation type="submission" date="2016-10" db="EMBL/GenBank/DDBJ databases">
        <title>Genome sequence of a sulfur-reducing bacterium Desulfurobacterium indicum K6013.</title>
        <authorList>
            <person name="Cao J."/>
            <person name="Shao Z."/>
            <person name="Alain K."/>
            <person name="Jebbar M."/>
        </authorList>
    </citation>
    <scope>NUCLEOTIDE SEQUENCE [LARGE SCALE GENOMIC DNA]</scope>
    <source>
        <strain evidence="3 4">K6013</strain>
    </source>
</reference>
<name>A0A1R1MJF6_9BACT</name>
<dbReference type="OrthoDB" id="9768556at2"/>
<dbReference type="InterPro" id="IPR035421">
    <property type="entry name" value="Terminase_6C"/>
</dbReference>
<gene>
    <name evidence="3" type="ORF">BLW93_07945</name>
</gene>
<dbReference type="Gene3D" id="3.30.420.280">
    <property type="match status" value="1"/>
</dbReference>
<evidence type="ECO:0000313" key="4">
    <source>
        <dbReference type="Proteomes" id="UP000187408"/>
    </source>
</evidence>
<feature type="domain" description="Terminase large subunit gp17-like C-terminal" evidence="2">
    <location>
        <begin position="265"/>
        <end position="398"/>
    </location>
</feature>